<dbReference type="RefSeq" id="WP_248681260.1">
    <property type="nucleotide sequence ID" value="NZ_JALPRY010000001.1"/>
</dbReference>
<dbReference type="EMBL" id="JALPRY010000001">
    <property type="protein sequence ID" value="MCK8778363.1"/>
    <property type="molecule type" value="Genomic_DNA"/>
</dbReference>
<evidence type="ECO:0000313" key="2">
    <source>
        <dbReference type="Proteomes" id="UP001202827"/>
    </source>
</evidence>
<comment type="caution">
    <text evidence="1">The sequence shown here is derived from an EMBL/GenBank/DDBJ whole genome shotgun (WGS) entry which is preliminary data.</text>
</comment>
<evidence type="ECO:0000313" key="1">
    <source>
        <dbReference type="EMBL" id="MCK8778363.1"/>
    </source>
</evidence>
<keyword evidence="2" id="KW-1185">Reference proteome</keyword>
<dbReference type="Proteomes" id="UP001202827">
    <property type="component" value="Unassembled WGS sequence"/>
</dbReference>
<reference evidence="1 2" key="1">
    <citation type="submission" date="2022-04" db="EMBL/GenBank/DDBJ databases">
        <title>Rhizobium coralii sp. nov., isolated from coral Turbinaria peltata.</title>
        <authorList>
            <person name="Sun H."/>
        </authorList>
    </citation>
    <scope>NUCLEOTIDE SEQUENCE [LARGE SCALE GENOMIC DNA]</scope>
    <source>
        <strain evidence="1 2">NTR19</strain>
    </source>
</reference>
<accession>A0ABT0IKJ0</accession>
<gene>
    <name evidence="1" type="ORF">M0654_00065</name>
</gene>
<name>A0ABT0IKJ0_9HYPH</name>
<organism evidence="1 2">
    <name type="scientific">Neorhizobium turbinariae</name>
    <dbReference type="NCBI Taxonomy" id="2937795"/>
    <lineage>
        <taxon>Bacteria</taxon>
        <taxon>Pseudomonadati</taxon>
        <taxon>Pseudomonadota</taxon>
        <taxon>Alphaproteobacteria</taxon>
        <taxon>Hyphomicrobiales</taxon>
        <taxon>Rhizobiaceae</taxon>
        <taxon>Rhizobium/Agrobacterium group</taxon>
        <taxon>Neorhizobium</taxon>
    </lineage>
</organism>
<sequence>MSNFTLATVLISAAVFTATGGYTLLPKSLYDPSCNIKGNISIGTGEKIYHVPGQHYYAATKISPQHGERWFCSELEARQAGWRRAG</sequence>
<evidence type="ECO:0008006" key="3">
    <source>
        <dbReference type="Google" id="ProtNLM"/>
    </source>
</evidence>
<protein>
    <recommendedName>
        <fullName evidence="3">Succinoglycan biosynthesis protein exoi</fullName>
    </recommendedName>
</protein>
<proteinExistence type="predicted"/>